<proteinExistence type="predicted"/>
<feature type="domain" description="Sleeping Beauty transposase HTH" evidence="1">
    <location>
        <begin position="1"/>
        <end position="32"/>
    </location>
</feature>
<dbReference type="InterPro" id="IPR057667">
    <property type="entry name" value="HTH_SB"/>
</dbReference>
<organism evidence="2 3">
    <name type="scientific">Coregonus suidteri</name>
    <dbReference type="NCBI Taxonomy" id="861788"/>
    <lineage>
        <taxon>Eukaryota</taxon>
        <taxon>Metazoa</taxon>
        <taxon>Chordata</taxon>
        <taxon>Craniata</taxon>
        <taxon>Vertebrata</taxon>
        <taxon>Euteleostomi</taxon>
        <taxon>Actinopterygii</taxon>
        <taxon>Neopterygii</taxon>
        <taxon>Teleostei</taxon>
        <taxon>Protacanthopterygii</taxon>
        <taxon>Salmoniformes</taxon>
        <taxon>Salmonidae</taxon>
        <taxon>Coregoninae</taxon>
        <taxon>Coregonus</taxon>
    </lineage>
</organism>
<protein>
    <recommendedName>
        <fullName evidence="1">Sleeping Beauty transposase HTH domain-containing protein</fullName>
    </recommendedName>
</protein>
<dbReference type="GO" id="GO:0045053">
    <property type="term" value="P:protein retention in Golgi apparatus"/>
    <property type="evidence" value="ECO:0007669"/>
    <property type="project" value="TreeGrafter"/>
</dbReference>
<keyword evidence="3" id="KW-1185">Reference proteome</keyword>
<evidence type="ECO:0000313" key="2">
    <source>
        <dbReference type="EMBL" id="KAK6307883.1"/>
    </source>
</evidence>
<dbReference type="Pfam" id="PF25787">
    <property type="entry name" value="HTH_SB"/>
    <property type="match status" value="1"/>
</dbReference>
<accession>A0AAN8LD55</accession>
<dbReference type="Gene3D" id="1.10.10.10">
    <property type="entry name" value="Winged helix-like DNA-binding domain superfamily/Winged helix DNA-binding domain"/>
    <property type="match status" value="1"/>
</dbReference>
<dbReference type="GO" id="GO:0006623">
    <property type="term" value="P:protein targeting to vacuole"/>
    <property type="evidence" value="ECO:0007669"/>
    <property type="project" value="TreeGrafter"/>
</dbReference>
<name>A0AAN8LD55_9TELE</name>
<gene>
    <name evidence="2" type="ORF">J4Q44_G00211540</name>
</gene>
<dbReference type="PANTHER" id="PTHR16166">
    <property type="entry name" value="VACUOLAR PROTEIN SORTING-ASSOCIATED PROTEIN VPS13"/>
    <property type="match status" value="1"/>
</dbReference>
<dbReference type="Proteomes" id="UP001356427">
    <property type="component" value="Unassembled WGS sequence"/>
</dbReference>
<evidence type="ECO:0000259" key="1">
    <source>
        <dbReference type="Pfam" id="PF25787"/>
    </source>
</evidence>
<dbReference type="EMBL" id="JAGTTL010000019">
    <property type="protein sequence ID" value="KAK6307883.1"/>
    <property type="molecule type" value="Genomic_DNA"/>
</dbReference>
<comment type="caution">
    <text evidence="2">The sequence shown here is derived from an EMBL/GenBank/DDBJ whole genome shotgun (WGS) entry which is preliminary data.</text>
</comment>
<dbReference type="InterPro" id="IPR026847">
    <property type="entry name" value="VPS13"/>
</dbReference>
<reference evidence="2 3" key="1">
    <citation type="submission" date="2021-04" db="EMBL/GenBank/DDBJ databases">
        <authorList>
            <person name="De Guttry C."/>
            <person name="Zahm M."/>
            <person name="Klopp C."/>
            <person name="Cabau C."/>
            <person name="Louis A."/>
            <person name="Berthelot C."/>
            <person name="Parey E."/>
            <person name="Roest Crollius H."/>
            <person name="Montfort J."/>
            <person name="Robinson-Rechavi M."/>
            <person name="Bucao C."/>
            <person name="Bouchez O."/>
            <person name="Gislard M."/>
            <person name="Lluch J."/>
            <person name="Milhes M."/>
            <person name="Lampietro C."/>
            <person name="Lopez Roques C."/>
            <person name="Donnadieu C."/>
            <person name="Braasch I."/>
            <person name="Desvignes T."/>
            <person name="Postlethwait J."/>
            <person name="Bobe J."/>
            <person name="Wedekind C."/>
            <person name="Guiguen Y."/>
        </authorList>
    </citation>
    <scope>NUCLEOTIDE SEQUENCE [LARGE SCALE GENOMIC DNA]</scope>
    <source>
        <strain evidence="2">Cs_M1</strain>
        <tissue evidence="2">Blood</tissue>
    </source>
</reference>
<dbReference type="AlphaFoldDB" id="A0AAN8LD55"/>
<dbReference type="GO" id="GO:0007005">
    <property type="term" value="P:mitochondrion organization"/>
    <property type="evidence" value="ECO:0007669"/>
    <property type="project" value="TreeGrafter"/>
</dbReference>
<sequence length="152" mass="17244">MAKTKELSKDVRDKTVDLHKAGMGYKTIAKQLVSRCGGLQICELEQMALFATVGLPRIMWWHRTSLWSGWGWSLWRQCTGKINICQGLMLLGGAVELENLHLKKDGLREFDLPFEVKAGFIGKITLQIPFYRPHSDPWVFSMSQLNLIIGPA</sequence>
<dbReference type="PANTHER" id="PTHR16166:SF141">
    <property type="entry name" value="INTERMEMBRANE LIPID TRANSFER PROTEIN VPS13D"/>
    <property type="match status" value="1"/>
</dbReference>
<evidence type="ECO:0000313" key="3">
    <source>
        <dbReference type="Proteomes" id="UP001356427"/>
    </source>
</evidence>
<dbReference type="InterPro" id="IPR036388">
    <property type="entry name" value="WH-like_DNA-bd_sf"/>
</dbReference>